<dbReference type="UniPathway" id="UPA00060">
    <property type="reaction ID" value="UER00141"/>
</dbReference>
<reference evidence="13 14" key="1">
    <citation type="submission" date="2020-07" db="EMBL/GenBank/DDBJ databases">
        <title>Genomic Encyclopedia of Type Strains, Phase IV (KMG-V): Genome sequencing to study the core and pangenomes of soil and plant-associated prokaryotes.</title>
        <authorList>
            <person name="Whitman W."/>
        </authorList>
    </citation>
    <scope>NUCLEOTIDE SEQUENCE [LARGE SCALE GENOMIC DNA]</scope>
    <source>
        <strain evidence="13 14">SAS40</strain>
    </source>
</reference>
<comment type="cofactor">
    <cofactor evidence="9">
        <name>Mg(2+)</name>
        <dbReference type="ChEBI" id="CHEBI:18420"/>
    </cofactor>
    <text evidence="9">Binds 1 Mg(2+) ion per subunit.</text>
</comment>
<keyword evidence="14" id="KW-1185">Reference proteome</keyword>
<sequence>MSSAFPPASPVRGLYGITPEWDDIDRLVDGITSAFRGGMQVLQFRRKLASGDRKLGEARRLKDLCDRLGIVYIINDDWRLALDVGATGVHLGRDDGDLAPVRAQVGQGMLIGASCYNELALAESAVREGADHVAFGAVFTSPTKPLAVRAPLSCLTAARDLRLPPNGADARRPAVVAIGGITPDNAPSVVAAGADALAVISALFETDDIEATARAFSRAFASPASTPI</sequence>
<dbReference type="Proteomes" id="UP000542125">
    <property type="component" value="Unassembled WGS sequence"/>
</dbReference>
<dbReference type="PANTHER" id="PTHR20857">
    <property type="entry name" value="THIAMINE-PHOSPHATE PYROPHOSPHORYLASE"/>
    <property type="match status" value="1"/>
</dbReference>
<dbReference type="HAMAP" id="MF_00097">
    <property type="entry name" value="TMP_synthase"/>
    <property type="match status" value="1"/>
</dbReference>
<evidence type="ECO:0000256" key="3">
    <source>
        <dbReference type="ARBA" id="ARBA00022723"/>
    </source>
</evidence>
<dbReference type="NCBIfam" id="TIGR00693">
    <property type="entry name" value="thiE"/>
    <property type="match status" value="1"/>
</dbReference>
<comment type="caution">
    <text evidence="13">The sequence shown here is derived from an EMBL/GenBank/DDBJ whole genome shotgun (WGS) entry which is preliminary data.</text>
</comment>
<dbReference type="GO" id="GO:0004789">
    <property type="term" value="F:thiamine-phosphate diphosphorylase activity"/>
    <property type="evidence" value="ECO:0007669"/>
    <property type="project" value="UniProtKB-UniRule"/>
</dbReference>
<name>A0A7Y9LMX4_9BURK</name>
<dbReference type="InterPro" id="IPR013785">
    <property type="entry name" value="Aldolase_TIM"/>
</dbReference>
<keyword evidence="2 9" id="KW-0808">Transferase</keyword>
<dbReference type="GO" id="GO:0005737">
    <property type="term" value="C:cytoplasm"/>
    <property type="evidence" value="ECO:0007669"/>
    <property type="project" value="TreeGrafter"/>
</dbReference>
<feature type="binding site" evidence="9">
    <location>
        <begin position="43"/>
        <end position="47"/>
    </location>
    <ligand>
        <name>4-amino-2-methyl-5-(diphosphooxymethyl)pyrimidine</name>
        <dbReference type="ChEBI" id="CHEBI:57841"/>
    </ligand>
</feature>
<feature type="binding site" evidence="9">
    <location>
        <position position="95"/>
    </location>
    <ligand>
        <name>Mg(2+)</name>
        <dbReference type="ChEBI" id="CHEBI:18420"/>
    </ligand>
</feature>
<organism evidence="13 14">
    <name type="scientific">Pigmentiphaga litoralis</name>
    <dbReference type="NCBI Taxonomy" id="516702"/>
    <lineage>
        <taxon>Bacteria</taxon>
        <taxon>Pseudomonadati</taxon>
        <taxon>Pseudomonadota</taxon>
        <taxon>Betaproteobacteria</taxon>
        <taxon>Burkholderiales</taxon>
        <taxon>Alcaligenaceae</taxon>
        <taxon>Pigmentiphaga</taxon>
    </lineage>
</organism>
<keyword evidence="5 9" id="KW-0784">Thiamine biosynthesis</keyword>
<keyword evidence="4 9" id="KW-0460">Magnesium</keyword>
<feature type="binding site" evidence="9">
    <location>
        <begin position="200"/>
        <end position="201"/>
    </location>
    <ligand>
        <name>2-[(2R,5Z)-2-carboxy-4-methylthiazol-5(2H)-ylidene]ethyl phosphate</name>
        <dbReference type="ChEBI" id="CHEBI:62899"/>
    </ligand>
</feature>
<evidence type="ECO:0000256" key="10">
    <source>
        <dbReference type="RuleBase" id="RU003826"/>
    </source>
</evidence>
<feature type="binding site" evidence="9">
    <location>
        <position position="114"/>
    </location>
    <ligand>
        <name>4-amino-2-methyl-5-(diphosphooxymethyl)pyrimidine</name>
        <dbReference type="ChEBI" id="CHEBI:57841"/>
    </ligand>
</feature>
<dbReference type="PANTHER" id="PTHR20857:SF15">
    <property type="entry name" value="THIAMINE-PHOSPHATE SYNTHASE"/>
    <property type="match status" value="1"/>
</dbReference>
<evidence type="ECO:0000256" key="1">
    <source>
        <dbReference type="ARBA" id="ARBA00005165"/>
    </source>
</evidence>
<feature type="binding site" evidence="9">
    <location>
        <position position="144"/>
    </location>
    <ligand>
        <name>4-amino-2-methyl-5-(diphosphooxymethyl)pyrimidine</name>
        <dbReference type="ChEBI" id="CHEBI:57841"/>
    </ligand>
</feature>
<evidence type="ECO:0000256" key="11">
    <source>
        <dbReference type="RuleBase" id="RU004253"/>
    </source>
</evidence>
<evidence type="ECO:0000256" key="8">
    <source>
        <dbReference type="ARBA" id="ARBA00047883"/>
    </source>
</evidence>
<evidence type="ECO:0000256" key="9">
    <source>
        <dbReference type="HAMAP-Rule" id="MF_00097"/>
    </source>
</evidence>
<dbReference type="Gene3D" id="3.20.20.70">
    <property type="entry name" value="Aldolase class I"/>
    <property type="match status" value="1"/>
</dbReference>
<comment type="catalytic activity">
    <reaction evidence="6 9 10">
        <text>4-methyl-5-(2-phosphooxyethyl)-thiazole + 4-amino-2-methyl-5-(diphosphooxymethyl)pyrimidine + H(+) = thiamine phosphate + diphosphate</text>
        <dbReference type="Rhea" id="RHEA:22328"/>
        <dbReference type="ChEBI" id="CHEBI:15378"/>
        <dbReference type="ChEBI" id="CHEBI:33019"/>
        <dbReference type="ChEBI" id="CHEBI:37575"/>
        <dbReference type="ChEBI" id="CHEBI:57841"/>
        <dbReference type="ChEBI" id="CHEBI:58296"/>
        <dbReference type="EC" id="2.5.1.3"/>
    </reaction>
</comment>
<accession>A0A7Y9LMX4</accession>
<dbReference type="GO" id="GO:0000287">
    <property type="term" value="F:magnesium ion binding"/>
    <property type="evidence" value="ECO:0007669"/>
    <property type="project" value="UniProtKB-UniRule"/>
</dbReference>
<dbReference type="AlphaFoldDB" id="A0A7Y9LMX4"/>
<evidence type="ECO:0000256" key="4">
    <source>
        <dbReference type="ARBA" id="ARBA00022842"/>
    </source>
</evidence>
<evidence type="ECO:0000256" key="5">
    <source>
        <dbReference type="ARBA" id="ARBA00022977"/>
    </source>
</evidence>
<protein>
    <recommendedName>
        <fullName evidence="9">Thiamine-phosphate synthase</fullName>
        <shortName evidence="9">TP synthase</shortName>
        <shortName evidence="9">TPS</shortName>
        <ecNumber evidence="9">2.5.1.3</ecNumber>
    </recommendedName>
    <alternativeName>
        <fullName evidence="9">Thiamine-phosphate pyrophosphorylase</fullName>
        <shortName evidence="9">TMP pyrophosphorylase</shortName>
        <shortName evidence="9">TMP-PPase</shortName>
    </alternativeName>
</protein>
<dbReference type="InterPro" id="IPR036206">
    <property type="entry name" value="ThiamineP_synth_sf"/>
</dbReference>
<dbReference type="EMBL" id="JACBYR010000001">
    <property type="protein sequence ID" value="NYE82126.1"/>
    <property type="molecule type" value="Genomic_DNA"/>
</dbReference>
<dbReference type="EC" id="2.5.1.3" evidence="9"/>
<evidence type="ECO:0000313" key="13">
    <source>
        <dbReference type="EMBL" id="NYE82126.1"/>
    </source>
</evidence>
<feature type="domain" description="Thiamine phosphate synthase/TenI" evidence="12">
    <location>
        <begin position="14"/>
        <end position="203"/>
    </location>
</feature>
<dbReference type="GO" id="GO:0009229">
    <property type="term" value="P:thiamine diphosphate biosynthetic process"/>
    <property type="evidence" value="ECO:0007669"/>
    <property type="project" value="UniProtKB-UniRule"/>
</dbReference>
<evidence type="ECO:0000256" key="2">
    <source>
        <dbReference type="ARBA" id="ARBA00022679"/>
    </source>
</evidence>
<comment type="function">
    <text evidence="9">Condenses 4-methyl-5-(beta-hydroxyethyl)thiazole monophosphate (THZ-P) and 2-methyl-4-amino-5-hydroxymethyl pyrimidine pyrophosphate (HMP-PP) to form thiamine monophosphate (TMP).</text>
</comment>
<evidence type="ECO:0000256" key="7">
    <source>
        <dbReference type="ARBA" id="ARBA00047851"/>
    </source>
</evidence>
<feature type="binding site" evidence="9">
    <location>
        <position position="75"/>
    </location>
    <ligand>
        <name>4-amino-2-methyl-5-(diphosphooxymethyl)pyrimidine</name>
        <dbReference type="ChEBI" id="CHEBI:57841"/>
    </ligand>
</feature>
<dbReference type="GO" id="GO:0009228">
    <property type="term" value="P:thiamine biosynthetic process"/>
    <property type="evidence" value="ECO:0007669"/>
    <property type="project" value="UniProtKB-KW"/>
</dbReference>
<feature type="binding site" evidence="9">
    <location>
        <position position="76"/>
    </location>
    <ligand>
        <name>Mg(2+)</name>
        <dbReference type="ChEBI" id="CHEBI:18420"/>
    </ligand>
</feature>
<comment type="pathway">
    <text evidence="1 9 11">Cofactor biosynthesis; thiamine diphosphate biosynthesis; thiamine phosphate from 4-amino-2-methyl-5-diphosphomethylpyrimidine and 4-methyl-5-(2-phosphoethyl)-thiazole: step 1/1.</text>
</comment>
<proteinExistence type="inferred from homology"/>
<feature type="binding site" evidence="9">
    <location>
        <begin position="141"/>
        <end position="143"/>
    </location>
    <ligand>
        <name>2-[(2R,5Z)-2-carboxy-4-methylthiazol-5(2H)-ylidene]ethyl phosphate</name>
        <dbReference type="ChEBI" id="CHEBI:62899"/>
    </ligand>
</feature>
<comment type="catalytic activity">
    <reaction evidence="8 9 10">
        <text>2-[(2R,5Z)-2-carboxy-4-methylthiazol-5(2H)-ylidene]ethyl phosphate + 4-amino-2-methyl-5-(diphosphooxymethyl)pyrimidine + 2 H(+) = thiamine phosphate + CO2 + diphosphate</text>
        <dbReference type="Rhea" id="RHEA:47844"/>
        <dbReference type="ChEBI" id="CHEBI:15378"/>
        <dbReference type="ChEBI" id="CHEBI:16526"/>
        <dbReference type="ChEBI" id="CHEBI:33019"/>
        <dbReference type="ChEBI" id="CHEBI:37575"/>
        <dbReference type="ChEBI" id="CHEBI:57841"/>
        <dbReference type="ChEBI" id="CHEBI:62899"/>
        <dbReference type="EC" id="2.5.1.3"/>
    </reaction>
</comment>
<feature type="binding site" evidence="9">
    <location>
        <position position="180"/>
    </location>
    <ligand>
        <name>2-[(2R,5Z)-2-carboxy-4-methylthiazol-5(2H)-ylidene]ethyl phosphate</name>
        <dbReference type="ChEBI" id="CHEBI:62899"/>
    </ligand>
</feature>
<evidence type="ECO:0000256" key="6">
    <source>
        <dbReference type="ARBA" id="ARBA00047334"/>
    </source>
</evidence>
<dbReference type="InterPro" id="IPR022998">
    <property type="entry name" value="ThiamineP_synth_TenI"/>
</dbReference>
<dbReference type="InterPro" id="IPR034291">
    <property type="entry name" value="TMP_synthase"/>
</dbReference>
<dbReference type="RefSeq" id="WP_179584687.1">
    <property type="nucleotide sequence ID" value="NZ_JACBYR010000001.1"/>
</dbReference>
<comment type="similarity">
    <text evidence="9 10">Belongs to the thiamine-phosphate synthase family.</text>
</comment>
<evidence type="ECO:0000259" key="12">
    <source>
        <dbReference type="Pfam" id="PF02581"/>
    </source>
</evidence>
<gene>
    <name evidence="9" type="primary">thiE</name>
    <name evidence="13" type="ORF">FHW18_001397</name>
</gene>
<evidence type="ECO:0000313" key="14">
    <source>
        <dbReference type="Proteomes" id="UP000542125"/>
    </source>
</evidence>
<comment type="catalytic activity">
    <reaction evidence="7 9 10">
        <text>2-(2-carboxy-4-methylthiazol-5-yl)ethyl phosphate + 4-amino-2-methyl-5-(diphosphooxymethyl)pyrimidine + 2 H(+) = thiamine phosphate + CO2 + diphosphate</text>
        <dbReference type="Rhea" id="RHEA:47848"/>
        <dbReference type="ChEBI" id="CHEBI:15378"/>
        <dbReference type="ChEBI" id="CHEBI:16526"/>
        <dbReference type="ChEBI" id="CHEBI:33019"/>
        <dbReference type="ChEBI" id="CHEBI:37575"/>
        <dbReference type="ChEBI" id="CHEBI:57841"/>
        <dbReference type="ChEBI" id="CHEBI:62890"/>
        <dbReference type="EC" id="2.5.1.3"/>
    </reaction>
</comment>
<dbReference type="Pfam" id="PF02581">
    <property type="entry name" value="TMP-TENI"/>
    <property type="match status" value="1"/>
</dbReference>
<dbReference type="SUPFAM" id="SSF51391">
    <property type="entry name" value="Thiamin phosphate synthase"/>
    <property type="match status" value="1"/>
</dbReference>
<dbReference type="CDD" id="cd00564">
    <property type="entry name" value="TMP_TenI"/>
    <property type="match status" value="1"/>
</dbReference>
<keyword evidence="3 9" id="KW-0479">Metal-binding</keyword>